<dbReference type="RefSeq" id="WP_010839677.1">
    <property type="nucleotide sequence ID" value="NZ_APMY01000109.1"/>
</dbReference>
<reference evidence="9 10" key="1">
    <citation type="journal article" date="2013" name="Genome Announc.">
        <title>Draft Genome Sequence of Rhodococcus rhodnii Strain LMG5362, a Symbiont of Rhodnius prolixus (Hemiptera, Reduviidae, Triatominae), the Principle Vector of Trypanosoma cruzi.</title>
        <authorList>
            <person name="Pachebat J.A."/>
            <person name="van Keulen G."/>
            <person name="Whitten M.M."/>
            <person name="Girdwood S."/>
            <person name="Del Sol R."/>
            <person name="Dyson P.J."/>
            <person name="Facey P.D."/>
        </authorList>
    </citation>
    <scope>NUCLEOTIDE SEQUENCE [LARGE SCALE GENOMIC DNA]</scope>
    <source>
        <strain evidence="9 10">LMG 5362</strain>
    </source>
</reference>
<evidence type="ECO:0000256" key="1">
    <source>
        <dbReference type="ARBA" id="ARBA00004651"/>
    </source>
</evidence>
<sequence>MFRLARLVPRISRPRVSRILRDRRALAALGALVVAVIVVLTVPMPTVAAIREWADHAGPLLPVLFVVAHALVTILPFPRTVFTLSAGVLFGPLLGLALTIVATTLSAVAALLLVRAIGRKAVWQHLSHPAVRRVDAHLVRRGALAVASLRLIAFVPFAVVNYVAGVSSVRALPYTIATLVGIVPGTAAVVILGDAAAGGTHPGLLAISVVCVIVGMSGLVFDLRRASHMPDPGSDTEITPPRKTSPQG</sequence>
<dbReference type="eggNOG" id="COG0398">
    <property type="taxonomic scope" value="Bacteria"/>
</dbReference>
<dbReference type="AlphaFoldDB" id="R7WIK7"/>
<feature type="transmembrane region" description="Helical" evidence="7">
    <location>
        <begin position="89"/>
        <end position="118"/>
    </location>
</feature>
<dbReference type="PATRIC" id="fig|1273125.3.peg.3476"/>
<dbReference type="PANTHER" id="PTHR12677:SF59">
    <property type="entry name" value="GOLGI APPARATUS MEMBRANE PROTEIN TVP38-RELATED"/>
    <property type="match status" value="1"/>
</dbReference>
<dbReference type="Pfam" id="PF09335">
    <property type="entry name" value="VTT_dom"/>
    <property type="match status" value="1"/>
</dbReference>
<evidence type="ECO:0000256" key="3">
    <source>
        <dbReference type="ARBA" id="ARBA00022475"/>
    </source>
</evidence>
<feature type="transmembrane region" description="Helical" evidence="7">
    <location>
        <begin position="138"/>
        <end position="164"/>
    </location>
</feature>
<feature type="transmembrane region" description="Helical" evidence="7">
    <location>
        <begin position="171"/>
        <end position="192"/>
    </location>
</feature>
<proteinExistence type="inferred from homology"/>
<accession>R7WIK7</accession>
<evidence type="ECO:0000259" key="8">
    <source>
        <dbReference type="Pfam" id="PF09335"/>
    </source>
</evidence>
<dbReference type="Proteomes" id="UP000013525">
    <property type="component" value="Unassembled WGS sequence"/>
</dbReference>
<evidence type="ECO:0000256" key="7">
    <source>
        <dbReference type="RuleBase" id="RU366058"/>
    </source>
</evidence>
<keyword evidence="5 7" id="KW-1133">Transmembrane helix</keyword>
<evidence type="ECO:0000256" key="6">
    <source>
        <dbReference type="ARBA" id="ARBA00023136"/>
    </source>
</evidence>
<dbReference type="PANTHER" id="PTHR12677">
    <property type="entry name" value="GOLGI APPARATUS MEMBRANE PROTEIN TVP38-RELATED"/>
    <property type="match status" value="1"/>
</dbReference>
<protein>
    <recommendedName>
        <fullName evidence="7">TVP38/TMEM64 family membrane protein</fullName>
    </recommendedName>
</protein>
<gene>
    <name evidence="9" type="ORF">Rrhod_3649</name>
</gene>
<evidence type="ECO:0000256" key="4">
    <source>
        <dbReference type="ARBA" id="ARBA00022692"/>
    </source>
</evidence>
<evidence type="ECO:0000313" key="10">
    <source>
        <dbReference type="Proteomes" id="UP000013525"/>
    </source>
</evidence>
<dbReference type="InterPro" id="IPR015414">
    <property type="entry name" value="TMEM64"/>
</dbReference>
<feature type="domain" description="VTT" evidence="8">
    <location>
        <begin position="77"/>
        <end position="194"/>
    </location>
</feature>
<dbReference type="InterPro" id="IPR032816">
    <property type="entry name" value="VTT_dom"/>
</dbReference>
<organism evidence="9 10">
    <name type="scientific">Rhodococcus rhodnii LMG 5362</name>
    <dbReference type="NCBI Taxonomy" id="1273125"/>
    <lineage>
        <taxon>Bacteria</taxon>
        <taxon>Bacillati</taxon>
        <taxon>Actinomycetota</taxon>
        <taxon>Actinomycetes</taxon>
        <taxon>Mycobacteriales</taxon>
        <taxon>Nocardiaceae</taxon>
        <taxon>Rhodococcus</taxon>
    </lineage>
</organism>
<evidence type="ECO:0000256" key="5">
    <source>
        <dbReference type="ARBA" id="ARBA00022989"/>
    </source>
</evidence>
<keyword evidence="3 7" id="KW-1003">Cell membrane</keyword>
<dbReference type="GO" id="GO:0005886">
    <property type="term" value="C:plasma membrane"/>
    <property type="evidence" value="ECO:0007669"/>
    <property type="project" value="UniProtKB-SubCell"/>
</dbReference>
<dbReference type="EMBL" id="APMY01000109">
    <property type="protein sequence ID" value="EOM75036.1"/>
    <property type="molecule type" value="Genomic_DNA"/>
</dbReference>
<keyword evidence="6 7" id="KW-0472">Membrane</keyword>
<comment type="similarity">
    <text evidence="2 7">Belongs to the TVP38/TMEM64 family.</text>
</comment>
<evidence type="ECO:0000256" key="2">
    <source>
        <dbReference type="ARBA" id="ARBA00008640"/>
    </source>
</evidence>
<evidence type="ECO:0000313" key="9">
    <source>
        <dbReference type="EMBL" id="EOM75036.1"/>
    </source>
</evidence>
<keyword evidence="10" id="KW-1185">Reference proteome</keyword>
<name>R7WIK7_9NOCA</name>
<keyword evidence="4 7" id="KW-0812">Transmembrane</keyword>
<comment type="subcellular location">
    <subcellularLocation>
        <location evidence="1 7">Cell membrane</location>
        <topology evidence="1 7">Multi-pass membrane protein</topology>
    </subcellularLocation>
</comment>
<feature type="transmembrane region" description="Helical" evidence="7">
    <location>
        <begin position="204"/>
        <end position="221"/>
    </location>
</feature>
<comment type="caution">
    <text evidence="9">The sequence shown here is derived from an EMBL/GenBank/DDBJ whole genome shotgun (WGS) entry which is preliminary data.</text>
</comment>
<feature type="transmembrane region" description="Helical" evidence="7">
    <location>
        <begin position="58"/>
        <end position="77"/>
    </location>
</feature>